<keyword evidence="2" id="KW-1185">Reference proteome</keyword>
<evidence type="ECO:0000313" key="1">
    <source>
        <dbReference type="EMBL" id="NVD28354.1"/>
    </source>
</evidence>
<reference evidence="1 2" key="1">
    <citation type="submission" date="2020-06" db="EMBL/GenBank/DDBJ databases">
        <authorList>
            <person name="Kim S.-J."/>
            <person name="Park S.-J."/>
        </authorList>
    </citation>
    <scope>NUCLEOTIDE SEQUENCE [LARGE SCALE GENOMIC DNA]</scope>
    <source>
        <strain evidence="1 2">SW-151</strain>
    </source>
</reference>
<dbReference type="Proteomes" id="UP000652427">
    <property type="component" value="Unassembled WGS sequence"/>
</dbReference>
<dbReference type="RefSeq" id="WP_100093806.1">
    <property type="nucleotide sequence ID" value="NZ_JABWMH010000003.1"/>
</dbReference>
<comment type="caution">
    <text evidence="1">The sequence shown here is derived from an EMBL/GenBank/DDBJ whole genome shotgun (WGS) entry which is preliminary data.</text>
</comment>
<proteinExistence type="predicted"/>
<organism evidence="1 2">
    <name type="scientific">Parasphingorhabdus flavimaris</name>
    <dbReference type="NCBI Taxonomy" id="266812"/>
    <lineage>
        <taxon>Bacteria</taxon>
        <taxon>Pseudomonadati</taxon>
        <taxon>Pseudomonadota</taxon>
        <taxon>Alphaproteobacteria</taxon>
        <taxon>Sphingomonadales</taxon>
        <taxon>Sphingomonadaceae</taxon>
        <taxon>Parasphingorhabdus</taxon>
    </lineage>
</organism>
<accession>A0ABX2N3S6</accession>
<sequence>MSGGSKPKRKDLRTSRPRIVVHFGSKEEVEFVKKSAQGASTSEYCRERILLSNGFRDPVYDITSRLLVTVNLVQNDLFTICDVIRALTSLRKAIPKQSDGRPIQTPEMSRLIQQASDAIATMIERNSERMEIDHDLVKISREIVNLLTDREINNRSSAITDWRKPTP</sequence>
<evidence type="ECO:0000313" key="2">
    <source>
        <dbReference type="Proteomes" id="UP000652427"/>
    </source>
</evidence>
<gene>
    <name evidence="1" type="ORF">HUO14_10620</name>
</gene>
<name>A0ABX2N3S6_9SPHN</name>
<dbReference type="EMBL" id="JABWMH010000003">
    <property type="protein sequence ID" value="NVD28354.1"/>
    <property type="molecule type" value="Genomic_DNA"/>
</dbReference>
<protein>
    <submittedName>
        <fullName evidence="1">Uncharacterized protein</fullName>
    </submittedName>
</protein>